<dbReference type="GO" id="GO:0016787">
    <property type="term" value="F:hydrolase activity"/>
    <property type="evidence" value="ECO:0007669"/>
    <property type="project" value="UniProtKB-KW"/>
</dbReference>
<dbReference type="STRING" id="84698.SAMN04488528_101345"/>
<dbReference type="Pfam" id="PF11308">
    <property type="entry name" value="Glyco_hydro_129"/>
    <property type="match status" value="1"/>
</dbReference>
<gene>
    <name evidence="2" type="ORF">SAMN04488528_101345</name>
</gene>
<protein>
    <submittedName>
        <fullName evidence="2">Glycosyl hydrolases related to GH101 family, GHL1-GHL3</fullName>
    </submittedName>
</protein>
<dbReference type="AlphaFoldDB" id="A0A1I0YH41"/>
<evidence type="ECO:0000313" key="3">
    <source>
        <dbReference type="Proteomes" id="UP000198619"/>
    </source>
</evidence>
<dbReference type="Proteomes" id="UP000198619">
    <property type="component" value="Unassembled WGS sequence"/>
</dbReference>
<evidence type="ECO:0000313" key="2">
    <source>
        <dbReference type="EMBL" id="SFB12765.1"/>
    </source>
</evidence>
<reference evidence="2 3" key="1">
    <citation type="submission" date="2016-10" db="EMBL/GenBank/DDBJ databases">
        <authorList>
            <person name="de Groot N.N."/>
        </authorList>
    </citation>
    <scope>NUCLEOTIDE SEQUENCE [LARGE SCALE GENOMIC DNA]</scope>
    <source>
        <strain evidence="2 3">DSM 12271</strain>
    </source>
</reference>
<dbReference type="EMBL" id="FOKI01000013">
    <property type="protein sequence ID" value="SFB12765.1"/>
    <property type="molecule type" value="Genomic_DNA"/>
</dbReference>
<sequence>MKKIICLLMSITVLAGIMASYSKKNIKNQVEYTKSVVDTLNFNYKVNPETFEIIAECNGKEEVISKAMDKREVSNLKEDSSTMSWSYPNEGIQVNLKKEKQYIDVKIKSIKDDENEFTWPKVEGENYILPLGEGKSIPKNDDNWMKYLNEKEIDVIQSFSMGFFAVNYESYSAVYLMDDMFNDSINFNTKQGIEFSFNHEYTKINKDKDYGFRIYFTQNNPVDISKVYRNYVIEKGEFKTLEEKAKDNKNIEKLYGATHMYLWDTTVISEKDINWDLFRKSSGSKPVEWIKTLLKNKIEDSTEKVKALEEAGTKDYVDKYNKNTICQGLSDVLTLPDFYNEEVFPKKDAKMEELLKKGSNNLNQVEIIDLNKRALNENMEGVFMPVEQWASDRTTDLLKDIKDSGLDNAWIGLDNWTQGFIKPEMVKYANDNGYLIGPYDSYHSIHEPGKEQWNTAEFEDKTLYENATVTDKKGKKLSGFQNVGRKLNPTLSMPSVEERVKSILNTGVNFNSWFIDCDATGEVYDDYSKDHITTQKEDLKARLDRMAYIGNDKNMVIGSEGGNDFASSTIAFAHGIEIPAFSWMDDDMKKNKDSKYYLGRYYSPNGGVPEKYSKEVPVKEEYKKIFLDNTYNVPLFKLVYNDSVITTYQWEWSTLKIKDEVKNRMLYEILYNVPSLYHLDKFQWEEHGTKISEHSKVWSKFSKEVINKEMTDFKVLSENKLVQMTQYGDDIKVVCNFSNKDFKYNDDVIEGQSLIIYRGDKKEVYKPGA</sequence>
<keyword evidence="1" id="KW-0732">Signal</keyword>
<feature type="chain" id="PRO_5038552093" evidence="1">
    <location>
        <begin position="16"/>
        <end position="769"/>
    </location>
</feature>
<proteinExistence type="predicted"/>
<keyword evidence="2" id="KW-0378">Hydrolase</keyword>
<dbReference type="InterPro" id="IPR021459">
    <property type="entry name" value="GH101-related"/>
</dbReference>
<dbReference type="RefSeq" id="WP_090041012.1">
    <property type="nucleotide sequence ID" value="NZ_FOKI01000013.1"/>
</dbReference>
<dbReference type="OrthoDB" id="2496946at2"/>
<organism evidence="2 3">
    <name type="scientific">Clostridium frigidicarnis</name>
    <dbReference type="NCBI Taxonomy" id="84698"/>
    <lineage>
        <taxon>Bacteria</taxon>
        <taxon>Bacillati</taxon>
        <taxon>Bacillota</taxon>
        <taxon>Clostridia</taxon>
        <taxon>Eubacteriales</taxon>
        <taxon>Clostridiaceae</taxon>
        <taxon>Clostridium</taxon>
    </lineage>
</organism>
<accession>A0A1I0YH41</accession>
<feature type="signal peptide" evidence="1">
    <location>
        <begin position="1"/>
        <end position="15"/>
    </location>
</feature>
<evidence type="ECO:0000256" key="1">
    <source>
        <dbReference type="SAM" id="SignalP"/>
    </source>
</evidence>
<keyword evidence="3" id="KW-1185">Reference proteome</keyword>
<name>A0A1I0YH41_9CLOT</name>